<protein>
    <submittedName>
        <fullName evidence="1">Uncharacterized protein</fullName>
    </submittedName>
</protein>
<keyword evidence="2" id="KW-1185">Reference proteome</keyword>
<dbReference type="AlphaFoldDB" id="A0A2S2CMW6"/>
<name>A0A2S2CMW6_9PROT</name>
<dbReference type="RefSeq" id="WP_109325136.1">
    <property type="nucleotide sequence ID" value="NZ_CP029352.1"/>
</dbReference>
<dbReference type="InterPro" id="IPR006311">
    <property type="entry name" value="TAT_signal"/>
</dbReference>
<evidence type="ECO:0000313" key="1">
    <source>
        <dbReference type="EMBL" id="AWK85720.1"/>
    </source>
</evidence>
<proteinExistence type="predicted"/>
<evidence type="ECO:0000313" key="2">
    <source>
        <dbReference type="Proteomes" id="UP000245629"/>
    </source>
</evidence>
<accession>A0A2S2CMW6</accession>
<dbReference type="OrthoDB" id="7295923at2"/>
<dbReference type="Proteomes" id="UP000245629">
    <property type="component" value="Chromosome 1"/>
</dbReference>
<dbReference type="KEGG" id="azz:DEW08_05670"/>
<reference evidence="2" key="1">
    <citation type="submission" date="2018-05" db="EMBL/GenBank/DDBJ databases">
        <title>Azospirillum thermophila sp. nov., a novel isolated from hot spring.</title>
        <authorList>
            <person name="Zhao Z."/>
        </authorList>
    </citation>
    <scope>NUCLEOTIDE SEQUENCE [LARGE SCALE GENOMIC DNA]</scope>
    <source>
        <strain evidence="2">CFH 70021</strain>
    </source>
</reference>
<dbReference type="EMBL" id="CP029352">
    <property type="protein sequence ID" value="AWK85720.1"/>
    <property type="molecule type" value="Genomic_DNA"/>
</dbReference>
<organism evidence="1 2">
    <name type="scientific">Azospirillum thermophilum</name>
    <dbReference type="NCBI Taxonomy" id="2202148"/>
    <lineage>
        <taxon>Bacteria</taxon>
        <taxon>Pseudomonadati</taxon>
        <taxon>Pseudomonadota</taxon>
        <taxon>Alphaproteobacteria</taxon>
        <taxon>Rhodospirillales</taxon>
        <taxon>Azospirillaceae</taxon>
        <taxon>Azospirillum</taxon>
    </lineage>
</organism>
<dbReference type="PROSITE" id="PS51318">
    <property type="entry name" value="TAT"/>
    <property type="match status" value="1"/>
</dbReference>
<sequence>MGFVSRSGILSAAASAGLLALFAAAGMAALPLRTATATWSFSPAVPMDRTLEPTVAGSGIPVLTLRPDRTTIRSGYARQEDDGRIRVTLYDPSDPLLARASEAVLFFADIRTLWMLATEAERSELRQGFDRLGAAMRQSADAILRSPEFTREYRPALQESARDAFDKAWRAPATRAAYDEMMRAAEPIVRDTAMREIRPLVMRRLDGLIWEILQANVGAVLDVFNARPWNTAPLEQALEAAMRDVREFGVLERMAGAIVETRQTKLFLQTFANGMMDALAADPRVEATVMRLVTDPRMGVHLAPVGQPVGELSRMAPRILFGVRADADLNALAAYAFHGFINGRTGPVVILMSPQQRDEMLRLDPRAPKLLVRSAGP</sequence>
<gene>
    <name evidence="1" type="ORF">DEW08_05670</name>
</gene>